<accession>M0ME75</accession>
<dbReference type="Proteomes" id="UP000011669">
    <property type="component" value="Unassembled WGS sequence"/>
</dbReference>
<protein>
    <submittedName>
        <fullName evidence="2">Uncharacterized protein</fullName>
    </submittedName>
</protein>
<dbReference type="RefSeq" id="WP_006078068.1">
    <property type="nucleotide sequence ID" value="NZ_AOMD01000025.1"/>
</dbReference>
<keyword evidence="1" id="KW-0812">Transmembrane</keyword>
<gene>
    <name evidence="2" type="ORF">C449_11043</name>
</gene>
<sequence length="62" mass="7088">MIALALVPLQPGLGVVYGLLPVILPLVAFYFLWSIWKNTRQIAADVERIREVAEDQEPNKRR</sequence>
<keyword evidence="1" id="KW-1133">Transmembrane helix</keyword>
<evidence type="ECO:0000313" key="2">
    <source>
        <dbReference type="EMBL" id="EMA44057.1"/>
    </source>
</evidence>
<reference evidence="2 3" key="1">
    <citation type="journal article" date="2014" name="PLoS Genet.">
        <title>Phylogenetically driven sequencing of extremely halophilic archaea reveals strategies for static and dynamic osmo-response.</title>
        <authorList>
            <person name="Becker E.A."/>
            <person name="Seitzer P.M."/>
            <person name="Tritt A."/>
            <person name="Larsen D."/>
            <person name="Krusor M."/>
            <person name="Yao A.I."/>
            <person name="Wu D."/>
            <person name="Madern D."/>
            <person name="Eisen J.A."/>
            <person name="Darling A.E."/>
            <person name="Facciotti M.T."/>
        </authorList>
    </citation>
    <scope>NUCLEOTIDE SEQUENCE [LARGE SCALE GENOMIC DNA]</scope>
    <source>
        <strain evidence="2 3">DSM 5350</strain>
    </source>
</reference>
<comment type="caution">
    <text evidence="2">The sequence shown here is derived from an EMBL/GenBank/DDBJ whole genome shotgun (WGS) entry which is preliminary data.</text>
</comment>
<proteinExistence type="predicted"/>
<keyword evidence="1" id="KW-0472">Membrane</keyword>
<dbReference type="EMBL" id="AOMD01000025">
    <property type="protein sequence ID" value="EMA44057.1"/>
    <property type="molecule type" value="Genomic_DNA"/>
</dbReference>
<name>M0ME75_9EURY</name>
<keyword evidence="3" id="KW-1185">Reference proteome</keyword>
<organism evidence="2 3">
    <name type="scientific">Halococcus saccharolyticus DSM 5350</name>
    <dbReference type="NCBI Taxonomy" id="1227455"/>
    <lineage>
        <taxon>Archaea</taxon>
        <taxon>Methanobacteriati</taxon>
        <taxon>Methanobacteriota</taxon>
        <taxon>Stenosarchaea group</taxon>
        <taxon>Halobacteria</taxon>
        <taxon>Halobacteriales</taxon>
        <taxon>Halococcaceae</taxon>
        <taxon>Halococcus</taxon>
    </lineage>
</organism>
<evidence type="ECO:0000256" key="1">
    <source>
        <dbReference type="SAM" id="Phobius"/>
    </source>
</evidence>
<dbReference type="AlphaFoldDB" id="M0ME75"/>
<dbReference type="InParanoid" id="M0ME75"/>
<feature type="transmembrane region" description="Helical" evidence="1">
    <location>
        <begin position="12"/>
        <end position="33"/>
    </location>
</feature>
<evidence type="ECO:0000313" key="3">
    <source>
        <dbReference type="Proteomes" id="UP000011669"/>
    </source>
</evidence>